<evidence type="ECO:0000313" key="2">
    <source>
        <dbReference type="Proteomes" id="UP001057402"/>
    </source>
</evidence>
<dbReference type="Proteomes" id="UP001057402">
    <property type="component" value="Chromosome 3"/>
</dbReference>
<comment type="caution">
    <text evidence="1">The sequence shown here is derived from an EMBL/GenBank/DDBJ whole genome shotgun (WGS) entry which is preliminary data.</text>
</comment>
<organism evidence="1 2">
    <name type="scientific">Melastoma candidum</name>
    <dbReference type="NCBI Taxonomy" id="119954"/>
    <lineage>
        <taxon>Eukaryota</taxon>
        <taxon>Viridiplantae</taxon>
        <taxon>Streptophyta</taxon>
        <taxon>Embryophyta</taxon>
        <taxon>Tracheophyta</taxon>
        <taxon>Spermatophyta</taxon>
        <taxon>Magnoliopsida</taxon>
        <taxon>eudicotyledons</taxon>
        <taxon>Gunneridae</taxon>
        <taxon>Pentapetalae</taxon>
        <taxon>rosids</taxon>
        <taxon>malvids</taxon>
        <taxon>Myrtales</taxon>
        <taxon>Melastomataceae</taxon>
        <taxon>Melastomatoideae</taxon>
        <taxon>Melastomateae</taxon>
        <taxon>Melastoma</taxon>
    </lineage>
</organism>
<dbReference type="EMBL" id="CM042882">
    <property type="protein sequence ID" value="KAI4382359.1"/>
    <property type="molecule type" value="Genomic_DNA"/>
</dbReference>
<sequence>MGFKGIASVFFNKHSSTSPSPVVRSNLNGSLAEETIVRAESVILRWGSEQSDSDYLFSPGHREGALLYMESVRRLQDSMHLLVKEDPHSELLVRAQSLMEASMKRLTKEFHRLLSTNLRFGVEAGEPVSCMSSGSSTPARLRFSYHSEDESDFDRSEFDRSEFDCRDEQGFEGHGHQGSTSDLSDLRTIADCMIALGYAKECISTYKIVRRSIVQEELHNYGWEKPVISPQQIQKMDWDVLEDKIKRWLVAVKVAVKTVFPREKALCDGVFSASKSLSQSCFADITRDIATALFEFAGAVGKRKRSPEKIFRMLDMYEAIARLWLQIETTFSSDSTSVVRSRAVDCLIKLAETVRSMLRDYEMAIQKDYSKSAVPGGGVHPLTRYVMNYLVFLGDYGELLEDIVADWPLELHGSLPEPLSCLISDEFEDGRAPSISMRFAWLILVLLCKLDAKAEAFKDVALSYLFLANNLRYIVAKVTKSGLRHVLGDDWIIKHDSKVREYASKYERIGWAKVLSSLPDEKSTATAEIGPEEAKAFIGGFNVAFEEAFARQASWVAPDPKLREEIRGSLAGKLLPAYRRVYGAFGKEKPRQPIIKFSPEDLENYMSELLYVSGGGSRDNTLSYSDSTTGSSRSSRSSGSSTGSFPAHFLFGLGR</sequence>
<gene>
    <name evidence="1" type="ORF">MLD38_008332</name>
</gene>
<keyword evidence="2" id="KW-1185">Reference proteome</keyword>
<accession>A0ACB9RU56</accession>
<name>A0ACB9RU56_9MYRT</name>
<evidence type="ECO:0000313" key="1">
    <source>
        <dbReference type="EMBL" id="KAI4382359.1"/>
    </source>
</evidence>
<proteinExistence type="predicted"/>
<reference evidence="2" key="1">
    <citation type="journal article" date="2023" name="Front. Plant Sci.">
        <title>Chromosomal-level genome assembly of Melastoma candidum provides insights into trichome evolution.</title>
        <authorList>
            <person name="Zhong Y."/>
            <person name="Wu W."/>
            <person name="Sun C."/>
            <person name="Zou P."/>
            <person name="Liu Y."/>
            <person name="Dai S."/>
            <person name="Zhou R."/>
        </authorList>
    </citation>
    <scope>NUCLEOTIDE SEQUENCE [LARGE SCALE GENOMIC DNA]</scope>
</reference>
<protein>
    <submittedName>
        <fullName evidence="1">Uncharacterized protein</fullName>
    </submittedName>
</protein>